<accession>A0A3A8IWA1</accession>
<keyword evidence="3" id="KW-1185">Reference proteome</keyword>
<dbReference type="PANTHER" id="PTHR36304:SF4">
    <property type="entry name" value="DUF4388 DOMAIN-CONTAINING PROTEIN"/>
    <property type="match status" value="1"/>
</dbReference>
<proteinExistence type="predicted"/>
<dbReference type="InterPro" id="IPR025497">
    <property type="entry name" value="PatA-like_N"/>
</dbReference>
<feature type="domain" description="PatA-like N-terminal" evidence="1">
    <location>
        <begin position="4"/>
        <end position="160"/>
    </location>
</feature>
<comment type="caution">
    <text evidence="2">The sequence shown here is derived from an EMBL/GenBank/DDBJ whole genome shotgun (WGS) entry which is preliminary data.</text>
</comment>
<dbReference type="SUPFAM" id="SSF54523">
    <property type="entry name" value="Pili subunits"/>
    <property type="match status" value="1"/>
</dbReference>
<protein>
    <submittedName>
        <fullName evidence="2">DUF4388 domain-containing protein</fullName>
    </submittedName>
</protein>
<evidence type="ECO:0000259" key="1">
    <source>
        <dbReference type="Pfam" id="PF14332"/>
    </source>
</evidence>
<name>A0A3A8IWA1_9BACT</name>
<dbReference type="EMBL" id="RAVZ01000105">
    <property type="protein sequence ID" value="RKG86958.1"/>
    <property type="molecule type" value="Genomic_DNA"/>
</dbReference>
<organism evidence="2 3">
    <name type="scientific">Corallococcus terminator</name>
    <dbReference type="NCBI Taxonomy" id="2316733"/>
    <lineage>
        <taxon>Bacteria</taxon>
        <taxon>Pseudomonadati</taxon>
        <taxon>Myxococcota</taxon>
        <taxon>Myxococcia</taxon>
        <taxon>Myxococcales</taxon>
        <taxon>Cystobacterineae</taxon>
        <taxon>Myxococcaceae</taxon>
        <taxon>Corallococcus</taxon>
    </lineage>
</organism>
<reference evidence="3" key="1">
    <citation type="submission" date="2018-09" db="EMBL/GenBank/DDBJ databases">
        <authorList>
            <person name="Livingstone P.G."/>
            <person name="Whitworth D.E."/>
        </authorList>
    </citation>
    <scope>NUCLEOTIDE SEQUENCE [LARGE SCALE GENOMIC DNA]</scope>
    <source>
        <strain evidence="3">CA054A</strain>
    </source>
</reference>
<dbReference type="OrthoDB" id="9812510at2"/>
<dbReference type="InterPro" id="IPR037257">
    <property type="entry name" value="T2SS_E_N_sf"/>
</dbReference>
<evidence type="ECO:0000313" key="2">
    <source>
        <dbReference type="EMBL" id="RKG86958.1"/>
    </source>
</evidence>
<evidence type="ECO:0000313" key="3">
    <source>
        <dbReference type="Proteomes" id="UP000268094"/>
    </source>
</evidence>
<dbReference type="RefSeq" id="WP_120541662.1">
    <property type="nucleotide sequence ID" value="NZ_RAVZ01000105.1"/>
</dbReference>
<sequence>MSLKGTLKDFGIGDILQLIGQQQKTGTLHFRNKDQEVRVGFQDGHIIKAEGITRKRKELIGAMLVRAEIITETQLEAALEVQKRTLKRLGDVLVTSHALTAERFQQMAQLQVTETLYRLFTWKAGTYEFIQEPVEPGPEGITPLRAETVLMEGFRMVDEWPVIRKRIHRDDMTFERVKALPVPRPNADEGGELGAIGHSERHVYEEIAVGRDLRKLVDLCCLGEFETCKALYNLVKGDYVRVIDPEGRAPVPEDTRLVARVAGPVGRVLVTMAVLAALAFIASRWVGGRGPESGATVLGDPAAQRQIAQAQRVRIEAALEVFQLEKGTLPERLDALVDAGLLSPEELRYPWREQYYYRRLAARQFILLPPVR</sequence>
<dbReference type="AlphaFoldDB" id="A0A3A8IWA1"/>
<dbReference type="PANTHER" id="PTHR36304">
    <property type="entry name" value="DOMAIN GTPASE-ACTIVATING PROTEIN, PUTATIVE-RELATED-RELATED"/>
    <property type="match status" value="1"/>
</dbReference>
<dbReference type="Pfam" id="PF14332">
    <property type="entry name" value="DUF4388"/>
    <property type="match status" value="1"/>
</dbReference>
<dbReference type="InterPro" id="IPR045584">
    <property type="entry name" value="Pilin-like"/>
</dbReference>
<gene>
    <name evidence="2" type="ORF">D7V88_16845</name>
</gene>
<dbReference type="Proteomes" id="UP000268094">
    <property type="component" value="Unassembled WGS sequence"/>
</dbReference>
<dbReference type="SUPFAM" id="SSF160246">
    <property type="entry name" value="EspE N-terminal domain-like"/>
    <property type="match status" value="1"/>
</dbReference>